<dbReference type="OrthoDB" id="9815425at2"/>
<dbReference type="Proteomes" id="UP000051790">
    <property type="component" value="Unassembled WGS sequence"/>
</dbReference>
<keyword evidence="4" id="KW-1185">Reference proteome</keyword>
<dbReference type="EMBL" id="AZEU01000332">
    <property type="protein sequence ID" value="KRL36594.1"/>
    <property type="molecule type" value="Genomic_DNA"/>
</dbReference>
<sequence>MAQQLNLYYDDIHQLALDLYAPRGAAKAGIIMIHGGGWFRGDKRKEADWAKRLNDRDFFVIAPNYRENTAGHWPAPLVDMDRLWTWIQKRDLPFNKRAIAAVGGSAGGNMAVEMAIKYGIPAVSLSGILDIADWLSQHNDVVAVQGDTENFATAASRTINQDGVNNSFYKWFITQYLPHPSDYVAATPAYHVTDTTGPMYLANSLNEFVPTSGVARLSQALGDAGIPHATRMLAGTAHGEGYLDQVFESTTLFLNRSLHLL</sequence>
<reference evidence="3 4" key="1">
    <citation type="journal article" date="2015" name="Genome Announc.">
        <title>Expanding the biotechnology potential of lactobacilli through comparative genomics of 213 strains and associated genera.</title>
        <authorList>
            <person name="Sun Z."/>
            <person name="Harris H.M."/>
            <person name="McCann A."/>
            <person name="Guo C."/>
            <person name="Argimon S."/>
            <person name="Zhang W."/>
            <person name="Yang X."/>
            <person name="Jeffery I.B."/>
            <person name="Cooney J.C."/>
            <person name="Kagawa T.F."/>
            <person name="Liu W."/>
            <person name="Song Y."/>
            <person name="Salvetti E."/>
            <person name="Wrobel A."/>
            <person name="Rasinkangas P."/>
            <person name="Parkhill J."/>
            <person name="Rea M.C."/>
            <person name="O'Sullivan O."/>
            <person name="Ritari J."/>
            <person name="Douillard F.P."/>
            <person name="Paul Ross R."/>
            <person name="Yang R."/>
            <person name="Briner A.E."/>
            <person name="Felis G.E."/>
            <person name="de Vos W.M."/>
            <person name="Barrangou R."/>
            <person name="Klaenhammer T.R."/>
            <person name="Caufield P.W."/>
            <person name="Cui Y."/>
            <person name="Zhang H."/>
            <person name="O'Toole P.W."/>
        </authorList>
    </citation>
    <scope>NUCLEOTIDE SEQUENCE [LARGE SCALE GENOMIC DNA]</scope>
    <source>
        <strain evidence="3 4">DSM 13343</strain>
    </source>
</reference>
<dbReference type="GO" id="GO:0016787">
    <property type="term" value="F:hydrolase activity"/>
    <property type="evidence" value="ECO:0007669"/>
    <property type="project" value="UniProtKB-KW"/>
</dbReference>
<comment type="caution">
    <text evidence="3">The sequence shown here is derived from an EMBL/GenBank/DDBJ whole genome shotgun (WGS) entry which is preliminary data.</text>
</comment>
<dbReference type="AlphaFoldDB" id="A0A0R1Q366"/>
<evidence type="ECO:0000259" key="2">
    <source>
        <dbReference type="Pfam" id="PF20434"/>
    </source>
</evidence>
<gene>
    <name evidence="3" type="ORF">FD01_GL002979</name>
</gene>
<name>A0A0R1Q366_9LACO</name>
<keyword evidence="1 3" id="KW-0378">Hydrolase</keyword>
<accession>A0A0R1Q366</accession>
<evidence type="ECO:0000313" key="4">
    <source>
        <dbReference type="Proteomes" id="UP000051790"/>
    </source>
</evidence>
<evidence type="ECO:0000313" key="3">
    <source>
        <dbReference type="EMBL" id="KRL36594.1"/>
    </source>
</evidence>
<dbReference type="InterPro" id="IPR050300">
    <property type="entry name" value="GDXG_lipolytic_enzyme"/>
</dbReference>
<dbReference type="Gene3D" id="3.40.50.1820">
    <property type="entry name" value="alpha/beta hydrolase"/>
    <property type="match status" value="1"/>
</dbReference>
<dbReference type="SUPFAM" id="SSF53474">
    <property type="entry name" value="alpha/beta-Hydrolases"/>
    <property type="match status" value="1"/>
</dbReference>
<dbReference type="Pfam" id="PF20434">
    <property type="entry name" value="BD-FAE"/>
    <property type="match status" value="1"/>
</dbReference>
<organism evidence="3 4">
    <name type="scientific">Lacticaseibacillus manihotivorans DSM 13343 = JCM 12514</name>
    <dbReference type="NCBI Taxonomy" id="1423769"/>
    <lineage>
        <taxon>Bacteria</taxon>
        <taxon>Bacillati</taxon>
        <taxon>Bacillota</taxon>
        <taxon>Bacilli</taxon>
        <taxon>Lactobacillales</taxon>
        <taxon>Lactobacillaceae</taxon>
        <taxon>Lacticaseibacillus</taxon>
    </lineage>
</organism>
<proteinExistence type="predicted"/>
<feature type="domain" description="BD-FAE-like" evidence="2">
    <location>
        <begin position="17"/>
        <end position="213"/>
    </location>
</feature>
<dbReference type="RefSeq" id="WP_056965276.1">
    <property type="nucleotide sequence ID" value="NZ_AZEU01000332.1"/>
</dbReference>
<dbReference type="InterPro" id="IPR029058">
    <property type="entry name" value="AB_hydrolase_fold"/>
</dbReference>
<evidence type="ECO:0000256" key="1">
    <source>
        <dbReference type="ARBA" id="ARBA00022801"/>
    </source>
</evidence>
<dbReference type="PANTHER" id="PTHR48081">
    <property type="entry name" value="AB HYDROLASE SUPERFAMILY PROTEIN C4A8.06C"/>
    <property type="match status" value="1"/>
</dbReference>
<protein>
    <submittedName>
        <fullName evidence="3">Carboxylic ester hydrolase</fullName>
    </submittedName>
</protein>
<dbReference type="InterPro" id="IPR049492">
    <property type="entry name" value="BD-FAE-like_dom"/>
</dbReference>
<dbReference type="PATRIC" id="fig|1423769.4.peg.3213"/>